<feature type="domain" description="Peptidoglycan recognition protein family" evidence="4">
    <location>
        <begin position="190"/>
        <end position="351"/>
    </location>
</feature>
<proteinExistence type="inferred from homology"/>
<dbReference type="PANTHER" id="PTHR11022:SF41">
    <property type="entry name" value="PEPTIDOGLYCAN-RECOGNITION PROTEIN LC-RELATED"/>
    <property type="match status" value="1"/>
</dbReference>
<evidence type="ECO:0000256" key="2">
    <source>
        <dbReference type="SAM" id="MobiDB-lite"/>
    </source>
</evidence>
<evidence type="ECO:0000259" key="4">
    <source>
        <dbReference type="SMART" id="SM00701"/>
    </source>
</evidence>
<dbReference type="InterPro" id="IPR036505">
    <property type="entry name" value="Amidase/PGRP_sf"/>
</dbReference>
<evidence type="ECO:0000259" key="3">
    <source>
        <dbReference type="SMART" id="SM00644"/>
    </source>
</evidence>
<reference evidence="5 6" key="1">
    <citation type="submission" date="2021-04" db="EMBL/GenBank/DDBJ databases">
        <authorList>
            <person name="Tang X."/>
            <person name="Zhou X."/>
            <person name="Chen X."/>
            <person name="Cernava T."/>
            <person name="Zhang C."/>
        </authorList>
    </citation>
    <scope>NUCLEOTIDE SEQUENCE [LARGE SCALE GENOMIC DNA]</scope>
    <source>
        <strain evidence="5 6">BH-SS-21</strain>
    </source>
</reference>
<dbReference type="InterPro" id="IPR006619">
    <property type="entry name" value="PGRP_domain_met/bac"/>
</dbReference>
<dbReference type="GO" id="GO:0009253">
    <property type="term" value="P:peptidoglycan catabolic process"/>
    <property type="evidence" value="ECO:0007669"/>
    <property type="project" value="InterPro"/>
</dbReference>
<dbReference type="GO" id="GO:0008270">
    <property type="term" value="F:zinc ion binding"/>
    <property type="evidence" value="ECO:0007669"/>
    <property type="project" value="InterPro"/>
</dbReference>
<feature type="region of interest" description="Disordered" evidence="2">
    <location>
        <begin position="1"/>
        <end position="32"/>
    </location>
</feature>
<comment type="similarity">
    <text evidence="1">Belongs to the N-acetylmuramoyl-L-alanine amidase 2 family.</text>
</comment>
<dbReference type="GO" id="GO:0008745">
    <property type="term" value="F:N-acetylmuramoyl-L-alanine amidase activity"/>
    <property type="evidence" value="ECO:0007669"/>
    <property type="project" value="InterPro"/>
</dbReference>
<comment type="caution">
    <text evidence="5">The sequence shown here is derived from an EMBL/GenBank/DDBJ whole genome shotgun (WGS) entry which is preliminary data.</text>
</comment>
<dbReference type="Pfam" id="PF01510">
    <property type="entry name" value="Amidase_2"/>
    <property type="match status" value="1"/>
</dbReference>
<dbReference type="PROSITE" id="PS51318">
    <property type="entry name" value="TAT"/>
    <property type="match status" value="1"/>
</dbReference>
<dbReference type="SMART" id="SM00701">
    <property type="entry name" value="PGRP"/>
    <property type="match status" value="1"/>
</dbReference>
<feature type="region of interest" description="Disordered" evidence="2">
    <location>
        <begin position="53"/>
        <end position="86"/>
    </location>
</feature>
<dbReference type="SMART" id="SM00644">
    <property type="entry name" value="Ami_2"/>
    <property type="match status" value="1"/>
</dbReference>
<dbReference type="CDD" id="cd06583">
    <property type="entry name" value="PGRP"/>
    <property type="match status" value="1"/>
</dbReference>
<dbReference type="Proteomes" id="UP000677413">
    <property type="component" value="Unassembled WGS sequence"/>
</dbReference>
<dbReference type="InterPro" id="IPR002502">
    <property type="entry name" value="Amidase_domain"/>
</dbReference>
<dbReference type="RefSeq" id="WP_210883628.1">
    <property type="nucleotide sequence ID" value="NZ_JAGPYQ010000001.1"/>
</dbReference>
<organism evidence="5 6">
    <name type="scientific">Streptomyces liliiviolaceus</name>
    <dbReference type="NCBI Taxonomy" id="2823109"/>
    <lineage>
        <taxon>Bacteria</taxon>
        <taxon>Bacillati</taxon>
        <taxon>Actinomycetota</taxon>
        <taxon>Actinomycetes</taxon>
        <taxon>Kitasatosporales</taxon>
        <taxon>Streptomycetaceae</taxon>
        <taxon>Streptomyces</taxon>
    </lineage>
</organism>
<dbReference type="EMBL" id="JAGPYQ010000001">
    <property type="protein sequence ID" value="MBQ0849823.1"/>
    <property type="molecule type" value="Genomic_DNA"/>
</dbReference>
<dbReference type="Gene3D" id="3.40.80.10">
    <property type="entry name" value="Peptidoglycan recognition protein-like"/>
    <property type="match status" value="1"/>
</dbReference>
<feature type="compositionally biased region" description="Low complexity" evidence="2">
    <location>
        <begin position="53"/>
        <end position="72"/>
    </location>
</feature>
<name>A0A941B992_9ACTN</name>
<evidence type="ECO:0000256" key="1">
    <source>
        <dbReference type="ARBA" id="ARBA00007553"/>
    </source>
</evidence>
<dbReference type="SUPFAM" id="SSF55846">
    <property type="entry name" value="N-acetylmuramoyl-L-alanine amidase-like"/>
    <property type="match status" value="1"/>
</dbReference>
<evidence type="ECO:0000313" key="6">
    <source>
        <dbReference type="Proteomes" id="UP000677413"/>
    </source>
</evidence>
<keyword evidence="6" id="KW-1185">Reference proteome</keyword>
<evidence type="ECO:0000313" key="5">
    <source>
        <dbReference type="EMBL" id="MBQ0849823.1"/>
    </source>
</evidence>
<dbReference type="InterPro" id="IPR015510">
    <property type="entry name" value="PGRP"/>
</dbReference>
<feature type="domain" description="N-acetylmuramoyl-L-alanine amidase" evidence="3">
    <location>
        <begin position="212"/>
        <end position="373"/>
    </location>
</feature>
<protein>
    <submittedName>
        <fullName evidence="5">N-acetylmuramoyl-L-alanine amidase</fullName>
    </submittedName>
</protein>
<sequence>MTVPPSTPTSTPTPAPSAPPASRRAGSRVTRRGLIGAAGAVAAGAALTPVATAGTPEEAATADTAAPEPGTTSETFPTTRAETATGEAPVETAFPIGYVGVRWTGPRGTTGGGIRLTGADGARSAWQPLSDCGCSDGDGGALLIPVDRASGYELKAPDGATDLRSTALDTTRGPARKVAVPRDRTRLRGVAYLSRAAWGADEKLRFKPDGTENSPQTYYKFQTLTVHHTATANGDANPAATVRAMYHLHAVTNDWGDIGYHFLVDEKGEIYEGRYSGEGGTPAHDANGKLVTAFHTGGYNAGNLGIALIGNLVKQGPTAAARGALTDLVRSLVRFHGVDPQAKVTYTNPISGAKKEVDEISGHRDWLATECPGAVMYGELAALRKAVAAG</sequence>
<accession>A0A941B992</accession>
<feature type="compositionally biased region" description="Polar residues" evidence="2">
    <location>
        <begin position="73"/>
        <end position="82"/>
    </location>
</feature>
<dbReference type="AlphaFoldDB" id="A0A941B992"/>
<feature type="compositionally biased region" description="Pro residues" evidence="2">
    <location>
        <begin position="1"/>
        <end position="19"/>
    </location>
</feature>
<dbReference type="InterPro" id="IPR006311">
    <property type="entry name" value="TAT_signal"/>
</dbReference>
<gene>
    <name evidence="5" type="ORF">J8N05_16600</name>
</gene>
<dbReference type="PANTHER" id="PTHR11022">
    <property type="entry name" value="PEPTIDOGLYCAN RECOGNITION PROTEIN"/>
    <property type="match status" value="1"/>
</dbReference>